<organism evidence="2 3">
    <name type="scientific">Chlamydomonas reinhardtii</name>
    <name type="common">Chlamydomonas smithii</name>
    <dbReference type="NCBI Taxonomy" id="3055"/>
    <lineage>
        <taxon>Eukaryota</taxon>
        <taxon>Viridiplantae</taxon>
        <taxon>Chlorophyta</taxon>
        <taxon>core chlorophytes</taxon>
        <taxon>Chlorophyceae</taxon>
        <taxon>CS clade</taxon>
        <taxon>Chlamydomonadales</taxon>
        <taxon>Chlamydomonadaceae</taxon>
        <taxon>Chlamydomonas</taxon>
    </lineage>
</organism>
<evidence type="ECO:0000313" key="2">
    <source>
        <dbReference type="EMBL" id="PNW84306.1"/>
    </source>
</evidence>
<feature type="region of interest" description="Disordered" evidence="1">
    <location>
        <begin position="370"/>
        <end position="421"/>
    </location>
</feature>
<dbReference type="ExpressionAtlas" id="A0A2K3DUV4">
    <property type="expression patterns" value="baseline"/>
</dbReference>
<dbReference type="SUPFAM" id="SSF56112">
    <property type="entry name" value="Protein kinase-like (PK-like)"/>
    <property type="match status" value="1"/>
</dbReference>
<dbReference type="GeneID" id="5717934"/>
<sequence length="745" mass="78143">MVTIREALLSVVGESAASIQPIVEALAELGFDEHEQVGTAFSLLEADQAAGLTVRQQLTLKAAIQAVAVDLGARSATRAVSESELITGSITYSFTSARDFLRNYEPRRLELLPSASSQTMGVKCQVPSAVEPWHTFDTDCWALLRVLPEGGPPVKVAVRAPKFATVSNENNLQFELLTHLLQPLELALTETDDFFQALSPAPGVKKGMTSARSDFVLQSRANNELLVAIEVKTSAVFCVPKGSNLPDMYAAAVKDTKNSKNNNIVKCVSQLFSYLDVVPFGVVVTDQQLFCMRREGTVLLCSPSIPLAGYVLCLAKRGRGHPRAAELQEASSAATAARKELEASGGRSADSLTAVAALYSLAKMSQRWWTQQPSGGVGQHSNSSDGGGGTAASKPATLLPTDAESECTSSQLFPGRSFDPRVPGGVPPSLGSACLGVVLQGAVGGRAAAVKLVDLWRGPEGKEALQHEARIYQLLRPVQGTHVPELLGFGTCDGWQYFLATSLEGPALSSEEGWALGEEVTCAAAFAALDAVHRCGVLHGDIALRNFVLAAPPAGGGGGKQDWRSGSQEASSGQQAQRQPLVLLLDFGLAQSVAEAAEEQGEEPAELIGRERMELRDLLDWEPPSSLLPLAAAASGTYASSGAGAAAALGGGGGDRPQLQPPGLPSPGEAPGRSAAASRPGSPAGSDGAGPLSAFLPPRPLQPRPHGRPGGWRQQQQGFARPRTSLAPRVDGGFRASRLSLRRLT</sequence>
<dbReference type="EMBL" id="CM008965">
    <property type="protein sequence ID" value="PNW84306.1"/>
    <property type="molecule type" value="Genomic_DNA"/>
</dbReference>
<dbReference type="AlphaFoldDB" id="A0A2K3DUV4"/>
<gene>
    <name evidence="2" type="ORF">CHLRE_04g229050v5</name>
</gene>
<feature type="compositionally biased region" description="Polar residues" evidence="1">
    <location>
        <begin position="370"/>
        <end position="384"/>
    </location>
</feature>
<reference evidence="2 3" key="1">
    <citation type="journal article" date="2007" name="Science">
        <title>The Chlamydomonas genome reveals the evolution of key animal and plant functions.</title>
        <authorList>
            <person name="Merchant S.S."/>
            <person name="Prochnik S.E."/>
            <person name="Vallon O."/>
            <person name="Harris E.H."/>
            <person name="Karpowicz S.J."/>
            <person name="Witman G.B."/>
            <person name="Terry A."/>
            <person name="Salamov A."/>
            <person name="Fritz-Laylin L.K."/>
            <person name="Marechal-Drouard L."/>
            <person name="Marshall W.F."/>
            <person name="Qu L.H."/>
            <person name="Nelson D.R."/>
            <person name="Sanderfoot A.A."/>
            <person name="Spalding M.H."/>
            <person name="Kapitonov V.V."/>
            <person name="Ren Q."/>
            <person name="Ferris P."/>
            <person name="Lindquist E."/>
            <person name="Shapiro H."/>
            <person name="Lucas S.M."/>
            <person name="Grimwood J."/>
            <person name="Schmutz J."/>
            <person name="Cardol P."/>
            <person name="Cerutti H."/>
            <person name="Chanfreau G."/>
            <person name="Chen C.L."/>
            <person name="Cognat V."/>
            <person name="Croft M.T."/>
            <person name="Dent R."/>
            <person name="Dutcher S."/>
            <person name="Fernandez E."/>
            <person name="Fukuzawa H."/>
            <person name="Gonzalez-Ballester D."/>
            <person name="Gonzalez-Halphen D."/>
            <person name="Hallmann A."/>
            <person name="Hanikenne M."/>
            <person name="Hippler M."/>
            <person name="Inwood W."/>
            <person name="Jabbari K."/>
            <person name="Kalanon M."/>
            <person name="Kuras R."/>
            <person name="Lefebvre P.A."/>
            <person name="Lemaire S.D."/>
            <person name="Lobanov A.V."/>
            <person name="Lohr M."/>
            <person name="Manuell A."/>
            <person name="Meier I."/>
            <person name="Mets L."/>
            <person name="Mittag M."/>
            <person name="Mittelmeier T."/>
            <person name="Moroney J.V."/>
            <person name="Moseley J."/>
            <person name="Napoli C."/>
            <person name="Nedelcu A.M."/>
            <person name="Niyogi K."/>
            <person name="Novoselov S.V."/>
            <person name="Paulsen I.T."/>
            <person name="Pazour G."/>
            <person name="Purton S."/>
            <person name="Ral J.P."/>
            <person name="Riano-Pachon D.M."/>
            <person name="Riekhof W."/>
            <person name="Rymarquis L."/>
            <person name="Schroda M."/>
            <person name="Stern D."/>
            <person name="Umen J."/>
            <person name="Willows R."/>
            <person name="Wilson N."/>
            <person name="Zimmer S.L."/>
            <person name="Allmer J."/>
            <person name="Balk J."/>
            <person name="Bisova K."/>
            <person name="Chen C.J."/>
            <person name="Elias M."/>
            <person name="Gendler K."/>
            <person name="Hauser C."/>
            <person name="Lamb M.R."/>
            <person name="Ledford H."/>
            <person name="Long J.C."/>
            <person name="Minagawa J."/>
            <person name="Page M.D."/>
            <person name="Pan J."/>
            <person name="Pootakham W."/>
            <person name="Roje S."/>
            <person name="Rose A."/>
            <person name="Stahlberg E."/>
            <person name="Terauchi A.M."/>
            <person name="Yang P."/>
            <person name="Ball S."/>
            <person name="Bowler C."/>
            <person name="Dieckmann C.L."/>
            <person name="Gladyshev V.N."/>
            <person name="Green P."/>
            <person name="Jorgensen R."/>
            <person name="Mayfield S."/>
            <person name="Mueller-Roeber B."/>
            <person name="Rajamani S."/>
            <person name="Sayre R.T."/>
            <person name="Brokstein P."/>
            <person name="Dubchak I."/>
            <person name="Goodstein D."/>
            <person name="Hornick L."/>
            <person name="Huang Y.W."/>
            <person name="Jhaveri J."/>
            <person name="Luo Y."/>
            <person name="Martinez D."/>
            <person name="Ngau W.C."/>
            <person name="Otillar B."/>
            <person name="Poliakov A."/>
            <person name="Porter A."/>
            <person name="Szajkowski L."/>
            <person name="Werner G."/>
            <person name="Zhou K."/>
            <person name="Grigoriev I.V."/>
            <person name="Rokhsar D.S."/>
            <person name="Grossman A.R."/>
        </authorList>
    </citation>
    <scope>NUCLEOTIDE SEQUENCE [LARGE SCALE GENOMIC DNA]</scope>
    <source>
        <strain evidence="3">CC-503</strain>
    </source>
</reference>
<feature type="compositionally biased region" description="Low complexity" evidence="1">
    <location>
        <begin position="666"/>
        <end position="694"/>
    </location>
</feature>
<dbReference type="InterPro" id="IPR011009">
    <property type="entry name" value="Kinase-like_dom_sf"/>
</dbReference>
<name>A0A2K3DUV4_CHLRE</name>
<evidence type="ECO:0008006" key="4">
    <source>
        <dbReference type="Google" id="ProtNLM"/>
    </source>
</evidence>
<evidence type="ECO:0000256" key="1">
    <source>
        <dbReference type="SAM" id="MobiDB-lite"/>
    </source>
</evidence>
<dbReference type="InterPro" id="IPR052396">
    <property type="entry name" value="Meiotic_Drive_Suppr_Kinase"/>
</dbReference>
<evidence type="ECO:0000313" key="3">
    <source>
        <dbReference type="Proteomes" id="UP000006906"/>
    </source>
</evidence>
<keyword evidence="3" id="KW-1185">Reference proteome</keyword>
<dbReference type="OrthoDB" id="541154at2759"/>
<dbReference type="Gene3D" id="1.10.510.10">
    <property type="entry name" value="Transferase(Phosphotransferase) domain 1"/>
    <property type="match status" value="1"/>
</dbReference>
<dbReference type="STRING" id="3055.A0A2K3DUV4"/>
<dbReference type="PANTHER" id="PTHR37171:SF1">
    <property type="entry name" value="SERINE_THREONINE-PROTEIN KINASE YRZF-RELATED"/>
    <property type="match status" value="1"/>
</dbReference>
<proteinExistence type="predicted"/>
<dbReference type="RefSeq" id="XP_001692350.2">
    <property type="nucleotide sequence ID" value="XM_001692298.2"/>
</dbReference>
<dbReference type="Gramene" id="PNW84306">
    <property type="protein sequence ID" value="PNW84306"/>
    <property type="gene ID" value="CHLRE_04g229050v5"/>
</dbReference>
<dbReference type="GO" id="GO:0004672">
    <property type="term" value="F:protein kinase activity"/>
    <property type="evidence" value="ECO:0007669"/>
    <property type="project" value="InterPro"/>
</dbReference>
<accession>A0A2K3DUV4</accession>
<dbReference type="KEGG" id="cre:CHLRE_04g229050v5"/>
<dbReference type="PANTHER" id="PTHR37171">
    <property type="entry name" value="SERINE/THREONINE-PROTEIN KINASE YRZF-RELATED"/>
    <property type="match status" value="1"/>
</dbReference>
<dbReference type="InterPro" id="IPR008266">
    <property type="entry name" value="Tyr_kinase_AS"/>
</dbReference>
<dbReference type="InParanoid" id="A0A2K3DUV4"/>
<dbReference type="PaxDb" id="3055-EDP04300"/>
<dbReference type="PROSITE" id="PS00109">
    <property type="entry name" value="PROTEIN_KINASE_TYR"/>
    <property type="match status" value="1"/>
</dbReference>
<dbReference type="Proteomes" id="UP000006906">
    <property type="component" value="Chromosome 4"/>
</dbReference>
<protein>
    <recommendedName>
        <fullName evidence="4">Protein kinase domain-containing protein</fullName>
    </recommendedName>
</protein>
<feature type="region of interest" description="Disordered" evidence="1">
    <location>
        <begin position="642"/>
        <end position="745"/>
    </location>
</feature>